<dbReference type="GO" id="GO:0008732">
    <property type="term" value="F:L-allo-threonine aldolase activity"/>
    <property type="evidence" value="ECO:0007669"/>
    <property type="project" value="TreeGrafter"/>
</dbReference>
<dbReference type="PANTHER" id="PTHR48097:SF9">
    <property type="entry name" value="L-THREONINE ALDOLASE"/>
    <property type="match status" value="1"/>
</dbReference>
<gene>
    <name evidence="5" type="ORF">SAC06_04425</name>
</gene>
<dbReference type="KEGG" id="sapp:SAC06_04425"/>
<evidence type="ECO:0000259" key="4">
    <source>
        <dbReference type="Pfam" id="PF01212"/>
    </source>
</evidence>
<keyword evidence="5" id="KW-0456">Lyase</keyword>
<dbReference type="RefSeq" id="WP_350259007.1">
    <property type="nucleotide sequence ID" value="NZ_CP138335.1"/>
</dbReference>
<sequence length="375" mass="40568">MSKTQPVTSADRVTQALQTAPNTIFSRLRTPAEEFHALAEACEQYGLDQWDLYGDGGPIAILETEVRELLAIEAAVFFPSGIMAQQVALRIHTDRARNPRVALPDLSHLLVHEEDGPRILHGLQYEYLTRGNRVATRANLDAIPGELGAVLVELPLRDAGCLLPTWEELVDLAAACQDRGVALHIDGARLWESTPHLEHSLAEIAALADTVYLSFYKGLGALAGAVLVGDQATVAEARVWRRRLGGTTYHATAIAASALVGLRSKLAGIPQAVQWARQFTAALPSEITSQPAPVHTNQFHLYTLGNAERLNRFLHQVIEESGVAFCRPWRATQVPGVAATEIAVAVGEPAVTPEEAAALMKRVIDLALSEDGDSR</sequence>
<evidence type="ECO:0000256" key="1">
    <source>
        <dbReference type="ARBA" id="ARBA00001933"/>
    </source>
</evidence>
<dbReference type="InterPro" id="IPR015424">
    <property type="entry name" value="PyrdxlP-dep_Trfase"/>
</dbReference>
<dbReference type="SUPFAM" id="SSF53383">
    <property type="entry name" value="PLP-dependent transferases"/>
    <property type="match status" value="1"/>
</dbReference>
<reference evidence="5" key="1">
    <citation type="submission" date="2023-11" db="EMBL/GenBank/DDBJ databases">
        <title>Scrofimicrobium hongkongense sp. nov., isolated from a patient with peritonitis.</title>
        <authorList>
            <person name="Lao H.Y."/>
            <person name="Wong A.Y.P."/>
            <person name="Ng T.L."/>
            <person name="Wong R.Y.L."/>
            <person name="Yau M.C.Y."/>
            <person name="Lam J.Y.W."/>
            <person name="Siu G.K.H."/>
        </authorList>
    </citation>
    <scope>NUCLEOTIDE SEQUENCE</scope>
    <source>
        <strain evidence="5">R131</strain>
    </source>
</reference>
<dbReference type="Pfam" id="PF01212">
    <property type="entry name" value="Beta_elim_lyase"/>
    <property type="match status" value="1"/>
</dbReference>
<dbReference type="GO" id="GO:0006545">
    <property type="term" value="P:glycine biosynthetic process"/>
    <property type="evidence" value="ECO:0007669"/>
    <property type="project" value="TreeGrafter"/>
</dbReference>
<comment type="similarity">
    <text evidence="2">Belongs to the threonine aldolase family.</text>
</comment>
<evidence type="ECO:0000313" key="5">
    <source>
        <dbReference type="EMBL" id="XBW08807.1"/>
    </source>
</evidence>
<evidence type="ECO:0000256" key="2">
    <source>
        <dbReference type="ARBA" id="ARBA00006966"/>
    </source>
</evidence>
<accession>A0AAU7V955</accession>
<dbReference type="PANTHER" id="PTHR48097">
    <property type="entry name" value="L-THREONINE ALDOLASE-RELATED"/>
    <property type="match status" value="1"/>
</dbReference>
<organism evidence="5">
    <name type="scientific">Scrofimicrobium appendicitidis</name>
    <dbReference type="NCBI Taxonomy" id="3079930"/>
    <lineage>
        <taxon>Bacteria</taxon>
        <taxon>Bacillati</taxon>
        <taxon>Actinomycetota</taxon>
        <taxon>Actinomycetes</taxon>
        <taxon>Actinomycetales</taxon>
        <taxon>Actinomycetaceae</taxon>
        <taxon>Scrofimicrobium</taxon>
    </lineage>
</organism>
<comment type="cofactor">
    <cofactor evidence="1">
        <name>pyridoxal 5'-phosphate</name>
        <dbReference type="ChEBI" id="CHEBI:597326"/>
    </cofactor>
</comment>
<protein>
    <submittedName>
        <fullName evidence="5">Beta-eliminating lyase-related protein</fullName>
    </submittedName>
</protein>
<dbReference type="GO" id="GO:0005829">
    <property type="term" value="C:cytosol"/>
    <property type="evidence" value="ECO:0007669"/>
    <property type="project" value="TreeGrafter"/>
</dbReference>
<proteinExistence type="inferred from homology"/>
<evidence type="ECO:0000256" key="3">
    <source>
        <dbReference type="ARBA" id="ARBA00022898"/>
    </source>
</evidence>
<feature type="domain" description="Aromatic amino acid beta-eliminating lyase/threonine aldolase" evidence="4">
    <location>
        <begin position="51"/>
        <end position="298"/>
    </location>
</feature>
<dbReference type="GO" id="GO:0006567">
    <property type="term" value="P:L-threonine catabolic process"/>
    <property type="evidence" value="ECO:0007669"/>
    <property type="project" value="TreeGrafter"/>
</dbReference>
<dbReference type="AlphaFoldDB" id="A0AAU7V955"/>
<keyword evidence="3" id="KW-0663">Pyridoxal phosphate</keyword>
<dbReference type="EMBL" id="CP138335">
    <property type="protein sequence ID" value="XBW08807.1"/>
    <property type="molecule type" value="Genomic_DNA"/>
</dbReference>
<dbReference type="InterPro" id="IPR015421">
    <property type="entry name" value="PyrdxlP-dep_Trfase_major"/>
</dbReference>
<dbReference type="Gene3D" id="3.90.1150.10">
    <property type="entry name" value="Aspartate Aminotransferase, domain 1"/>
    <property type="match status" value="1"/>
</dbReference>
<dbReference type="InterPro" id="IPR015422">
    <property type="entry name" value="PyrdxlP-dep_Trfase_small"/>
</dbReference>
<dbReference type="Gene3D" id="3.40.640.10">
    <property type="entry name" value="Type I PLP-dependent aspartate aminotransferase-like (Major domain)"/>
    <property type="match status" value="1"/>
</dbReference>
<dbReference type="InterPro" id="IPR001597">
    <property type="entry name" value="ArAA_b-elim_lyase/Thr_aldolase"/>
</dbReference>
<name>A0AAU7V955_9ACTO</name>